<dbReference type="AlphaFoldDB" id="A0ABD2N339"/>
<sequence length="138" mass="15478">MVDINISGRSMFVSAILLCVASTLLVFGNCEEEKICPFLAACIKETDGQVTNEEIKGVTLKNAEDIPEKILCVFKCAMDKRKFIMDDGKIDVDKAAANMKDKIEDIDGYKDCMKDIEIKNCGDMKKIGKCYEKFFKNP</sequence>
<feature type="chain" id="PRO_5044761321" evidence="1">
    <location>
        <begin position="29"/>
        <end position="138"/>
    </location>
</feature>
<keyword evidence="3" id="KW-1185">Reference proteome</keyword>
<accession>A0ABD2N339</accession>
<proteinExistence type="predicted"/>
<keyword evidence="1" id="KW-0732">Signal</keyword>
<dbReference type="InterPro" id="IPR036728">
    <property type="entry name" value="PBP_GOBP_sf"/>
</dbReference>
<dbReference type="InterPro" id="IPR006170">
    <property type="entry name" value="PBP/GOBP"/>
</dbReference>
<evidence type="ECO:0000313" key="3">
    <source>
        <dbReference type="Proteomes" id="UP001516400"/>
    </source>
</evidence>
<dbReference type="EMBL" id="JABFTP020000062">
    <property type="protein sequence ID" value="KAL3273085.1"/>
    <property type="molecule type" value="Genomic_DNA"/>
</dbReference>
<dbReference type="SUPFAM" id="SSF47565">
    <property type="entry name" value="Insect pheromone/odorant-binding proteins"/>
    <property type="match status" value="1"/>
</dbReference>
<comment type="caution">
    <text evidence="2">The sequence shown here is derived from an EMBL/GenBank/DDBJ whole genome shotgun (WGS) entry which is preliminary data.</text>
</comment>
<name>A0ABD2N339_9CUCU</name>
<dbReference type="Gene3D" id="1.10.238.20">
    <property type="entry name" value="Pheromone/general odorant binding protein domain"/>
    <property type="match status" value="1"/>
</dbReference>
<evidence type="ECO:0000256" key="1">
    <source>
        <dbReference type="SAM" id="SignalP"/>
    </source>
</evidence>
<reference evidence="2 3" key="1">
    <citation type="journal article" date="2021" name="BMC Biol.">
        <title>Horizontally acquired antibacterial genes associated with adaptive radiation of ladybird beetles.</title>
        <authorList>
            <person name="Li H.S."/>
            <person name="Tang X.F."/>
            <person name="Huang Y.H."/>
            <person name="Xu Z.Y."/>
            <person name="Chen M.L."/>
            <person name="Du X.Y."/>
            <person name="Qiu B.Y."/>
            <person name="Chen P.T."/>
            <person name="Zhang W."/>
            <person name="Slipinski A."/>
            <person name="Escalona H.E."/>
            <person name="Waterhouse R.M."/>
            <person name="Zwick A."/>
            <person name="Pang H."/>
        </authorList>
    </citation>
    <scope>NUCLEOTIDE SEQUENCE [LARGE SCALE GENOMIC DNA]</scope>
    <source>
        <strain evidence="2">SYSU2018</strain>
    </source>
</reference>
<evidence type="ECO:0000313" key="2">
    <source>
        <dbReference type="EMBL" id="KAL3273085.1"/>
    </source>
</evidence>
<feature type="signal peptide" evidence="1">
    <location>
        <begin position="1"/>
        <end position="28"/>
    </location>
</feature>
<dbReference type="Proteomes" id="UP001516400">
    <property type="component" value="Unassembled WGS sequence"/>
</dbReference>
<dbReference type="Pfam" id="PF01395">
    <property type="entry name" value="PBP_GOBP"/>
    <property type="match status" value="1"/>
</dbReference>
<organism evidence="2 3">
    <name type="scientific">Cryptolaemus montrouzieri</name>
    <dbReference type="NCBI Taxonomy" id="559131"/>
    <lineage>
        <taxon>Eukaryota</taxon>
        <taxon>Metazoa</taxon>
        <taxon>Ecdysozoa</taxon>
        <taxon>Arthropoda</taxon>
        <taxon>Hexapoda</taxon>
        <taxon>Insecta</taxon>
        <taxon>Pterygota</taxon>
        <taxon>Neoptera</taxon>
        <taxon>Endopterygota</taxon>
        <taxon>Coleoptera</taxon>
        <taxon>Polyphaga</taxon>
        <taxon>Cucujiformia</taxon>
        <taxon>Coccinelloidea</taxon>
        <taxon>Coccinellidae</taxon>
        <taxon>Scymninae</taxon>
        <taxon>Scymnini</taxon>
        <taxon>Cryptolaemus</taxon>
    </lineage>
</organism>
<gene>
    <name evidence="2" type="ORF">HHI36_014540</name>
</gene>
<protein>
    <submittedName>
        <fullName evidence="2">Uncharacterized protein</fullName>
    </submittedName>
</protein>